<evidence type="ECO:0000313" key="8">
    <source>
        <dbReference type="EMBL" id="MCZ4242590.1"/>
    </source>
</evidence>
<dbReference type="RefSeq" id="WP_269425685.1">
    <property type="nucleotide sequence ID" value="NZ_JAPWGM010000001.1"/>
</dbReference>
<dbReference type="EMBL" id="JAPWGM010000001">
    <property type="protein sequence ID" value="MCZ4242590.1"/>
    <property type="molecule type" value="Genomic_DNA"/>
</dbReference>
<organism evidence="8 9">
    <name type="scientific">Pedobacter punctiformis</name>
    <dbReference type="NCBI Taxonomy" id="3004097"/>
    <lineage>
        <taxon>Bacteria</taxon>
        <taxon>Pseudomonadati</taxon>
        <taxon>Bacteroidota</taxon>
        <taxon>Sphingobacteriia</taxon>
        <taxon>Sphingobacteriales</taxon>
        <taxon>Sphingobacteriaceae</taxon>
        <taxon>Pedobacter</taxon>
    </lineage>
</organism>
<comment type="subcellular location">
    <subcellularLocation>
        <location evidence="1">Cell membrane</location>
        <topology evidence="1">Multi-pass membrane protein</topology>
    </subcellularLocation>
</comment>
<evidence type="ECO:0000256" key="6">
    <source>
        <dbReference type="ARBA" id="ARBA00023136"/>
    </source>
</evidence>
<evidence type="ECO:0000313" key="9">
    <source>
        <dbReference type="Proteomes" id="UP001144347"/>
    </source>
</evidence>
<evidence type="ECO:0000256" key="3">
    <source>
        <dbReference type="ARBA" id="ARBA00022475"/>
    </source>
</evidence>
<feature type="transmembrane region" description="Helical" evidence="7">
    <location>
        <begin position="94"/>
        <end position="112"/>
    </location>
</feature>
<evidence type="ECO:0000256" key="1">
    <source>
        <dbReference type="ARBA" id="ARBA00004651"/>
    </source>
</evidence>
<evidence type="ECO:0000256" key="4">
    <source>
        <dbReference type="ARBA" id="ARBA00022692"/>
    </source>
</evidence>
<feature type="transmembrane region" description="Helical" evidence="7">
    <location>
        <begin position="36"/>
        <end position="57"/>
    </location>
</feature>
<reference evidence="8" key="1">
    <citation type="submission" date="2022-12" db="EMBL/GenBank/DDBJ databases">
        <title>Genome sequence of HCMS5-2.</title>
        <authorList>
            <person name="Woo H."/>
        </authorList>
    </citation>
    <scope>NUCLEOTIDE SEQUENCE</scope>
    <source>
        <strain evidence="8">HCMS5-2</strain>
    </source>
</reference>
<dbReference type="PANTHER" id="PTHR33452:SF1">
    <property type="entry name" value="INNER MEMBRANE PROTEIN YPHA-RELATED"/>
    <property type="match status" value="1"/>
</dbReference>
<dbReference type="Pfam" id="PF07681">
    <property type="entry name" value="DoxX"/>
    <property type="match status" value="1"/>
</dbReference>
<keyword evidence="6 7" id="KW-0472">Membrane</keyword>
<keyword evidence="5 7" id="KW-1133">Transmembrane helix</keyword>
<comment type="similarity">
    <text evidence="2">Belongs to the DoxX family.</text>
</comment>
<dbReference type="InterPro" id="IPR051907">
    <property type="entry name" value="DoxX-like_oxidoreductase"/>
</dbReference>
<feature type="transmembrane region" description="Helical" evidence="7">
    <location>
        <begin position="64"/>
        <end position="82"/>
    </location>
</feature>
<protein>
    <submittedName>
        <fullName evidence="8">DoxX family protein</fullName>
    </submittedName>
</protein>
<proteinExistence type="inferred from homology"/>
<name>A0ABT4L3T8_9SPHI</name>
<comment type="caution">
    <text evidence="8">The sequence shown here is derived from an EMBL/GenBank/DDBJ whole genome shotgun (WGS) entry which is preliminary data.</text>
</comment>
<keyword evidence="3" id="KW-1003">Cell membrane</keyword>
<evidence type="ECO:0000256" key="2">
    <source>
        <dbReference type="ARBA" id="ARBA00006679"/>
    </source>
</evidence>
<evidence type="ECO:0000256" key="7">
    <source>
        <dbReference type="SAM" id="Phobius"/>
    </source>
</evidence>
<keyword evidence="9" id="KW-1185">Reference proteome</keyword>
<evidence type="ECO:0000256" key="5">
    <source>
        <dbReference type="ARBA" id="ARBA00022989"/>
    </source>
</evidence>
<gene>
    <name evidence="8" type="ORF">O0955_01115</name>
</gene>
<sequence length="121" mass="13107">MLRISTALIFIAHAVVRVYGGTIQRFGDYLNNKGFVFGVPMVWGITAYEVIGGLLLAAGYFCKWLSAGFILMLAIGIAIIHAENGWFVGEHGSGGSEYSAILIICLIVIAAADQKKKRQEN</sequence>
<dbReference type="Proteomes" id="UP001144347">
    <property type="component" value="Unassembled WGS sequence"/>
</dbReference>
<keyword evidence="4 7" id="KW-0812">Transmembrane</keyword>
<accession>A0ABT4L3T8</accession>
<dbReference type="PANTHER" id="PTHR33452">
    <property type="entry name" value="OXIDOREDUCTASE CATD-RELATED"/>
    <property type="match status" value="1"/>
</dbReference>
<dbReference type="InterPro" id="IPR032808">
    <property type="entry name" value="DoxX"/>
</dbReference>